<gene>
    <name evidence="2" type="ORF">GCM10022229_29370</name>
</gene>
<dbReference type="Proteomes" id="UP001501727">
    <property type="component" value="Unassembled WGS sequence"/>
</dbReference>
<sequence length="65" mass="7527">MFAVHPHAHSTSQSVPHHADERSSTDTVEIDSIRLLKGQRELLIRHGSECYRLRHTRNDKLILTK</sequence>
<proteinExistence type="predicted"/>
<accession>A0ABP7N257</accession>
<organism evidence="2 3">
    <name type="scientific">Luteimonas lutimaris</name>
    <dbReference type="NCBI Taxonomy" id="698645"/>
    <lineage>
        <taxon>Bacteria</taxon>
        <taxon>Pseudomonadati</taxon>
        <taxon>Pseudomonadota</taxon>
        <taxon>Gammaproteobacteria</taxon>
        <taxon>Lysobacterales</taxon>
        <taxon>Lysobacteraceae</taxon>
        <taxon>Luteimonas</taxon>
    </lineage>
</organism>
<keyword evidence="3" id="KW-1185">Reference proteome</keyword>
<dbReference type="Gene3D" id="2.10.70.10">
    <property type="entry name" value="Complement Module, domain 1"/>
    <property type="match status" value="1"/>
</dbReference>
<reference evidence="3" key="1">
    <citation type="journal article" date="2019" name="Int. J. Syst. Evol. Microbiol.">
        <title>The Global Catalogue of Microorganisms (GCM) 10K type strain sequencing project: providing services to taxonomists for standard genome sequencing and annotation.</title>
        <authorList>
            <consortium name="The Broad Institute Genomics Platform"/>
            <consortium name="The Broad Institute Genome Sequencing Center for Infectious Disease"/>
            <person name="Wu L."/>
            <person name="Ma J."/>
        </authorList>
    </citation>
    <scope>NUCLEOTIDE SEQUENCE [LARGE SCALE GENOMIC DNA]</scope>
    <source>
        <strain evidence="3">JCM 16916</strain>
    </source>
</reference>
<evidence type="ECO:0008006" key="4">
    <source>
        <dbReference type="Google" id="ProtNLM"/>
    </source>
</evidence>
<dbReference type="Pfam" id="PF10636">
    <property type="entry name" value="hemP"/>
    <property type="match status" value="1"/>
</dbReference>
<evidence type="ECO:0000313" key="3">
    <source>
        <dbReference type="Proteomes" id="UP001501727"/>
    </source>
</evidence>
<evidence type="ECO:0000313" key="2">
    <source>
        <dbReference type="EMBL" id="GAA3933591.1"/>
    </source>
</evidence>
<dbReference type="EMBL" id="BAAAZU010000031">
    <property type="protein sequence ID" value="GAA3933591.1"/>
    <property type="molecule type" value="Genomic_DNA"/>
</dbReference>
<feature type="region of interest" description="Disordered" evidence="1">
    <location>
        <begin position="1"/>
        <end position="27"/>
    </location>
</feature>
<name>A0ABP7N257_9GAMM</name>
<protein>
    <recommendedName>
        <fullName evidence="4">Hemin uptake protein HemP</fullName>
    </recommendedName>
</protein>
<dbReference type="InterPro" id="IPR019600">
    <property type="entry name" value="Hemin_uptake_protein_HemP"/>
</dbReference>
<dbReference type="RefSeq" id="WP_344760775.1">
    <property type="nucleotide sequence ID" value="NZ_BAAAZU010000031.1"/>
</dbReference>
<evidence type="ECO:0000256" key="1">
    <source>
        <dbReference type="SAM" id="MobiDB-lite"/>
    </source>
</evidence>
<comment type="caution">
    <text evidence="2">The sequence shown here is derived from an EMBL/GenBank/DDBJ whole genome shotgun (WGS) entry which is preliminary data.</text>
</comment>